<dbReference type="Pfam" id="PF03489">
    <property type="entry name" value="SapB_2"/>
    <property type="match status" value="1"/>
</dbReference>
<keyword evidence="4" id="KW-0732">Signal</keyword>
<dbReference type="SUPFAM" id="SSF47862">
    <property type="entry name" value="Saposin"/>
    <property type="match status" value="2"/>
</dbReference>
<dbReference type="PROSITE" id="PS50015">
    <property type="entry name" value="SAP_B"/>
    <property type="match status" value="2"/>
</dbReference>
<dbReference type="EMBL" id="CP090894">
    <property type="protein sequence ID" value="ULT94393.1"/>
    <property type="molecule type" value="Genomic_DNA"/>
</dbReference>
<feature type="chain" id="PRO_5042297762" description="Saposin B-type domain-containing protein" evidence="4">
    <location>
        <begin position="22"/>
        <end position="320"/>
    </location>
</feature>
<organism evidence="6 7">
    <name type="scientific">Caenorhabditis briggsae</name>
    <dbReference type="NCBI Taxonomy" id="6238"/>
    <lineage>
        <taxon>Eukaryota</taxon>
        <taxon>Metazoa</taxon>
        <taxon>Ecdysozoa</taxon>
        <taxon>Nematoda</taxon>
        <taxon>Chromadorea</taxon>
        <taxon>Rhabditida</taxon>
        <taxon>Rhabditina</taxon>
        <taxon>Rhabditomorpha</taxon>
        <taxon>Rhabditoidea</taxon>
        <taxon>Rhabditidae</taxon>
        <taxon>Peloderinae</taxon>
        <taxon>Caenorhabditis</taxon>
    </lineage>
</organism>
<dbReference type="AlphaFoldDB" id="A0AAE9A9Q5"/>
<dbReference type="InterPro" id="IPR008139">
    <property type="entry name" value="SaposinB_dom"/>
</dbReference>
<dbReference type="PANTHER" id="PTHR11480:SF91">
    <property type="entry name" value="SAPOSIN B-TYPE DOMAIN-CONTAINING PROTEIN"/>
    <property type="match status" value="1"/>
</dbReference>
<evidence type="ECO:0000313" key="6">
    <source>
        <dbReference type="EMBL" id="ULT94393.1"/>
    </source>
</evidence>
<evidence type="ECO:0000256" key="2">
    <source>
        <dbReference type="ARBA" id="ARBA00023180"/>
    </source>
</evidence>
<evidence type="ECO:0000259" key="5">
    <source>
        <dbReference type="PROSITE" id="PS50015"/>
    </source>
</evidence>
<protein>
    <recommendedName>
        <fullName evidence="5">Saposin B-type domain-containing protein</fullName>
    </recommendedName>
</protein>
<keyword evidence="2" id="KW-0325">Glycoprotein</keyword>
<feature type="compositionally biased region" description="Low complexity" evidence="3">
    <location>
        <begin position="164"/>
        <end position="183"/>
    </location>
</feature>
<sequence length="320" mass="36293">MRVSLLLVFAILGQQFQVTFTYFWNEAATTNQRPAPSPNGNTPSNLGCFMCTQLLSVTKHRVGLSENQLRNQLYEKCRVLPSVFKENLQEQCFAFVETSLPEIYYSINYDLSSKDVCVRMNFCDEQNPFAVGGPLPPIESSTMFPEDDIEEIEIPTTTTRRRTTTTTTLPTTTTTRATTTTTRSPPPSPPMVPERREERTDRIGHKNVLEIIIPPPLRPKYVSRNTIVETSREKVVEKEEVDEKRLTCSFCERMLENAKNYAVTSKTDITSFANTACASLPKGRTSDQCYQMADKKIAELAKFVDQQVVDALWCAELNRC</sequence>
<dbReference type="SMART" id="SM00741">
    <property type="entry name" value="SapB"/>
    <property type="match status" value="2"/>
</dbReference>
<keyword evidence="1" id="KW-1015">Disulfide bond</keyword>
<proteinExistence type="predicted"/>
<name>A0AAE9A9Q5_CAEBR</name>
<dbReference type="InterPro" id="IPR008138">
    <property type="entry name" value="SapB_2"/>
</dbReference>
<dbReference type="Proteomes" id="UP000827892">
    <property type="component" value="Chromosome IV"/>
</dbReference>
<reference evidence="6 7" key="1">
    <citation type="submission" date="2022-05" db="EMBL/GenBank/DDBJ databases">
        <title>Chromosome-level reference genomes for two strains of Caenorhabditis briggsae: an improved platform for comparative genomics.</title>
        <authorList>
            <person name="Stevens L."/>
            <person name="Andersen E.C."/>
        </authorList>
    </citation>
    <scope>NUCLEOTIDE SEQUENCE [LARGE SCALE GENOMIC DNA]</scope>
    <source>
        <strain evidence="6">QX1410_ONT</strain>
        <tissue evidence="6">Whole-organism</tissue>
    </source>
</reference>
<feature type="domain" description="Saposin B-type" evidence="5">
    <location>
        <begin position="244"/>
        <end position="320"/>
    </location>
</feature>
<dbReference type="PANTHER" id="PTHR11480">
    <property type="entry name" value="SAPOSIN-RELATED"/>
    <property type="match status" value="1"/>
</dbReference>
<dbReference type="Gene3D" id="1.10.225.10">
    <property type="entry name" value="Saposin-like"/>
    <property type="match status" value="2"/>
</dbReference>
<dbReference type="InterPro" id="IPR051428">
    <property type="entry name" value="Sphingo_Act-Surfact_Prot"/>
</dbReference>
<dbReference type="InterPro" id="IPR011001">
    <property type="entry name" value="Saposin-like"/>
</dbReference>
<feature type="domain" description="Saposin B-type" evidence="5">
    <location>
        <begin position="44"/>
        <end position="127"/>
    </location>
</feature>
<accession>A0AAE9A9Q5</accession>
<evidence type="ECO:0000256" key="1">
    <source>
        <dbReference type="ARBA" id="ARBA00023157"/>
    </source>
</evidence>
<evidence type="ECO:0000256" key="3">
    <source>
        <dbReference type="SAM" id="MobiDB-lite"/>
    </source>
</evidence>
<feature type="signal peptide" evidence="4">
    <location>
        <begin position="1"/>
        <end position="21"/>
    </location>
</feature>
<gene>
    <name evidence="6" type="ORF">L3Y34_003694</name>
</gene>
<feature type="region of interest" description="Disordered" evidence="3">
    <location>
        <begin position="159"/>
        <end position="200"/>
    </location>
</feature>
<evidence type="ECO:0000256" key="4">
    <source>
        <dbReference type="SAM" id="SignalP"/>
    </source>
</evidence>
<evidence type="ECO:0000313" key="7">
    <source>
        <dbReference type="Proteomes" id="UP000827892"/>
    </source>
</evidence>